<dbReference type="InterPro" id="IPR009659">
    <property type="entry name" value="DUF1249"/>
</dbReference>
<dbReference type="EMBL" id="JAXAFO010000006">
    <property type="protein sequence ID" value="MDX6848745.1"/>
    <property type="molecule type" value="Genomic_DNA"/>
</dbReference>
<name>A0ABU4RV43_9GAMM</name>
<evidence type="ECO:0000313" key="2">
    <source>
        <dbReference type="Proteomes" id="UP001273505"/>
    </source>
</evidence>
<dbReference type="RefSeq" id="WP_302724052.1">
    <property type="nucleotide sequence ID" value="NZ_JAULRU010000731.1"/>
</dbReference>
<protein>
    <submittedName>
        <fullName evidence="1">DUF1249 domain-containing protein</fullName>
    </submittedName>
</protein>
<organism evidence="1 2">
    <name type="scientific">Gilvimarinus gilvus</name>
    <dbReference type="NCBI Taxonomy" id="3058038"/>
    <lineage>
        <taxon>Bacteria</taxon>
        <taxon>Pseudomonadati</taxon>
        <taxon>Pseudomonadota</taxon>
        <taxon>Gammaproteobacteria</taxon>
        <taxon>Cellvibrionales</taxon>
        <taxon>Cellvibrionaceae</taxon>
        <taxon>Gilvimarinus</taxon>
    </lineage>
</organism>
<dbReference type="PANTHER" id="PTHR38774">
    <property type="entry name" value="CYTOPLASMIC PROTEIN-RELATED"/>
    <property type="match status" value="1"/>
</dbReference>
<dbReference type="Proteomes" id="UP001273505">
    <property type="component" value="Unassembled WGS sequence"/>
</dbReference>
<reference evidence="1 2" key="1">
    <citation type="submission" date="2023-11" db="EMBL/GenBank/DDBJ databases">
        <title>Gilvimarinus fulvus sp. nov., isolated from the surface of Kelp.</title>
        <authorList>
            <person name="Sun Y.Y."/>
            <person name="Gong Y."/>
            <person name="Du Z.J."/>
        </authorList>
    </citation>
    <scope>NUCLEOTIDE SEQUENCE [LARGE SCALE GENOMIC DNA]</scope>
    <source>
        <strain evidence="1 2">SDUM040013</strain>
    </source>
</reference>
<gene>
    <name evidence="1" type="ORF">SCD92_05195</name>
</gene>
<comment type="caution">
    <text evidence="1">The sequence shown here is derived from an EMBL/GenBank/DDBJ whole genome shotgun (WGS) entry which is preliminary data.</text>
</comment>
<dbReference type="Pfam" id="PF06853">
    <property type="entry name" value="DUF1249"/>
    <property type="match status" value="1"/>
</dbReference>
<sequence length="149" mass="17853">MKERYKVDFPLHMAQCEANYWLLQKLMPASEVRDNWEFAVERAEGRWEVRIEITERMRYTTTVQVFRQDAEASEWLQSPRLLVRLYHDANVAEVMACEGHRRLDVKYSYPNQKMYQADEKAQFNRFLGEWLRHCLANGHSLSEISLPVR</sequence>
<evidence type="ECO:0000313" key="1">
    <source>
        <dbReference type="EMBL" id="MDX6848745.1"/>
    </source>
</evidence>
<dbReference type="PANTHER" id="PTHR38774:SF1">
    <property type="entry name" value="CYTOPLASMIC PROTEIN"/>
    <property type="match status" value="1"/>
</dbReference>
<proteinExistence type="predicted"/>
<accession>A0ABU4RV43</accession>
<keyword evidence="2" id="KW-1185">Reference proteome</keyword>